<dbReference type="GO" id="GO:0003824">
    <property type="term" value="F:catalytic activity"/>
    <property type="evidence" value="ECO:0007669"/>
    <property type="project" value="InterPro"/>
</dbReference>
<dbReference type="PANTHER" id="PTHR43689:SF8">
    <property type="entry name" value="ALPHA_BETA-HYDROLASES SUPERFAMILY PROTEIN"/>
    <property type="match status" value="1"/>
</dbReference>
<organism evidence="2 3">
    <name type="scientific">Mesorhizobium sangaii</name>
    <dbReference type="NCBI Taxonomy" id="505389"/>
    <lineage>
        <taxon>Bacteria</taxon>
        <taxon>Pseudomonadati</taxon>
        <taxon>Pseudomonadota</taxon>
        <taxon>Alphaproteobacteria</taxon>
        <taxon>Hyphomicrobiales</taxon>
        <taxon>Phyllobacteriaceae</taxon>
        <taxon>Mesorhizobium</taxon>
    </lineage>
</organism>
<dbReference type="Proteomes" id="UP000556329">
    <property type="component" value="Unassembled WGS sequence"/>
</dbReference>
<dbReference type="EMBL" id="JACHEF010000001">
    <property type="protein sequence ID" value="MBB6407464.1"/>
    <property type="molecule type" value="Genomic_DNA"/>
</dbReference>
<dbReference type="InterPro" id="IPR000639">
    <property type="entry name" value="Epox_hydrolase-like"/>
</dbReference>
<evidence type="ECO:0000313" key="3">
    <source>
        <dbReference type="Proteomes" id="UP000556329"/>
    </source>
</evidence>
<accession>A0A841NWN3</accession>
<dbReference type="PANTHER" id="PTHR43689">
    <property type="entry name" value="HYDROLASE"/>
    <property type="match status" value="1"/>
</dbReference>
<dbReference type="PRINTS" id="PR00412">
    <property type="entry name" value="EPOXHYDRLASE"/>
</dbReference>
<dbReference type="AlphaFoldDB" id="A0A841NWN3"/>
<evidence type="ECO:0000313" key="2">
    <source>
        <dbReference type="EMBL" id="MBB6407464.1"/>
    </source>
</evidence>
<gene>
    <name evidence="2" type="ORF">HNQ71_000108</name>
</gene>
<protein>
    <submittedName>
        <fullName evidence="2">Pimeloyl-ACP methyl ester carboxylesterase</fullName>
    </submittedName>
</protein>
<evidence type="ECO:0000259" key="1">
    <source>
        <dbReference type="Pfam" id="PF00561"/>
    </source>
</evidence>
<dbReference type="InterPro" id="IPR000073">
    <property type="entry name" value="AB_hydrolase_1"/>
</dbReference>
<dbReference type="Gene3D" id="3.40.50.1820">
    <property type="entry name" value="alpha/beta hydrolase"/>
    <property type="match status" value="1"/>
</dbReference>
<dbReference type="InterPro" id="IPR029058">
    <property type="entry name" value="AB_hydrolase_fold"/>
</dbReference>
<dbReference type="RefSeq" id="WP_184870701.1">
    <property type="nucleotide sequence ID" value="NZ_JACHEF010000001.1"/>
</dbReference>
<keyword evidence="3" id="KW-1185">Reference proteome</keyword>
<feature type="domain" description="AB hydrolase-1" evidence="1">
    <location>
        <begin position="63"/>
        <end position="166"/>
    </location>
</feature>
<reference evidence="2 3" key="1">
    <citation type="submission" date="2020-08" db="EMBL/GenBank/DDBJ databases">
        <title>Genomic Encyclopedia of Type Strains, Phase IV (KMG-IV): sequencing the most valuable type-strain genomes for metagenomic binning, comparative biology and taxonomic classification.</title>
        <authorList>
            <person name="Goeker M."/>
        </authorList>
    </citation>
    <scope>NUCLEOTIDE SEQUENCE [LARGE SCALE GENOMIC DNA]</scope>
    <source>
        <strain evidence="2 3">DSM 100039</strain>
    </source>
</reference>
<comment type="caution">
    <text evidence="2">The sequence shown here is derived from an EMBL/GenBank/DDBJ whole genome shotgun (WGS) entry which is preliminary data.</text>
</comment>
<dbReference type="PRINTS" id="PR00111">
    <property type="entry name" value="ABHYDROLASE"/>
</dbReference>
<sequence length="337" mass="36711">MLLSILSWLVAGLLLLAVLGIASLVLATLLIAAKAERLVPPVGKFIELDGNRIHYVDQGEGLPIVFLHGLGAQLHHFRHTLFGRLGAGYRLIALDRPGAGYSVRASGATGRLPEQGEIVRRFIEALRLEKPLVVGHSLGGAIALTLAVEHPEAISGIALLAPLTHMEAGGREKFGSLYIPSRLWRWIMSYTVAIPTSLRYARPTMEFIFAPQVLPGDYMVGGGGWLGLRPAHFYAMSSDVVAIERDLGRIEKRYGEIAMPAGILFGDADRVTTFHTQGAPMRSRIDGLDFELVEGMGHMPQFVAPERIVAFIKRVANRAFAARTSPRPHDNFTEPSG</sequence>
<dbReference type="SUPFAM" id="SSF53474">
    <property type="entry name" value="alpha/beta-Hydrolases"/>
    <property type="match status" value="1"/>
</dbReference>
<proteinExistence type="predicted"/>
<dbReference type="Pfam" id="PF00561">
    <property type="entry name" value="Abhydrolase_1"/>
    <property type="match status" value="1"/>
</dbReference>
<name>A0A841NWN3_9HYPH</name>